<dbReference type="InterPro" id="IPR036770">
    <property type="entry name" value="Ankyrin_rpt-contain_sf"/>
</dbReference>
<gene>
    <name evidence="6" type="ORF">SPHA_32917</name>
</gene>
<dbReference type="AlphaFoldDB" id="A0A812CEV8"/>
<feature type="repeat" description="ANK" evidence="3">
    <location>
        <begin position="148"/>
        <end position="180"/>
    </location>
</feature>
<evidence type="ECO:0000313" key="7">
    <source>
        <dbReference type="Proteomes" id="UP000597762"/>
    </source>
</evidence>
<dbReference type="SUPFAM" id="SSF48403">
    <property type="entry name" value="Ankyrin repeat"/>
    <property type="match status" value="1"/>
</dbReference>
<dbReference type="Gene3D" id="1.25.40.20">
    <property type="entry name" value="Ankyrin repeat-containing domain"/>
    <property type="match status" value="2"/>
</dbReference>
<feature type="transmembrane region" description="Helical" evidence="5">
    <location>
        <begin position="533"/>
        <end position="552"/>
    </location>
</feature>
<keyword evidence="1" id="KW-0677">Repeat</keyword>
<organism evidence="6 7">
    <name type="scientific">Acanthosepion pharaonis</name>
    <name type="common">Pharaoh cuttlefish</name>
    <name type="synonym">Sepia pharaonis</name>
    <dbReference type="NCBI Taxonomy" id="158019"/>
    <lineage>
        <taxon>Eukaryota</taxon>
        <taxon>Metazoa</taxon>
        <taxon>Spiralia</taxon>
        <taxon>Lophotrochozoa</taxon>
        <taxon>Mollusca</taxon>
        <taxon>Cephalopoda</taxon>
        <taxon>Coleoidea</taxon>
        <taxon>Decapodiformes</taxon>
        <taxon>Sepiida</taxon>
        <taxon>Sepiina</taxon>
        <taxon>Sepiidae</taxon>
        <taxon>Acanthosepion</taxon>
    </lineage>
</organism>
<comment type="caution">
    <text evidence="6">The sequence shown here is derived from an EMBL/GenBank/DDBJ whole genome shotgun (WGS) entry which is preliminary data.</text>
</comment>
<dbReference type="OrthoDB" id="269822at2759"/>
<reference evidence="6" key="1">
    <citation type="submission" date="2021-01" db="EMBL/GenBank/DDBJ databases">
        <authorList>
            <person name="Li R."/>
            <person name="Bekaert M."/>
        </authorList>
    </citation>
    <scope>NUCLEOTIDE SEQUENCE</scope>
    <source>
        <strain evidence="6">Farmed</strain>
    </source>
</reference>
<keyword evidence="7" id="KW-1185">Reference proteome</keyword>
<evidence type="ECO:0000256" key="1">
    <source>
        <dbReference type="ARBA" id="ARBA00022737"/>
    </source>
</evidence>
<name>A0A812CEV8_ACAPH</name>
<dbReference type="Pfam" id="PF00023">
    <property type="entry name" value="Ank"/>
    <property type="match status" value="1"/>
</dbReference>
<feature type="repeat" description="ANK" evidence="3">
    <location>
        <begin position="284"/>
        <end position="316"/>
    </location>
</feature>
<feature type="transmembrane region" description="Helical" evidence="5">
    <location>
        <begin position="467"/>
        <end position="494"/>
    </location>
</feature>
<keyword evidence="5" id="KW-0812">Transmembrane</keyword>
<protein>
    <recommendedName>
        <fullName evidence="8">ANK_REP_REGION domain-containing protein</fullName>
    </recommendedName>
</protein>
<sequence length="559" mass="62965">MSFRVDSEHRLLSTSGQSTIDYLTVPDTDLLPIPPQSPGSLSVPGYLTRNIAEEQWRRASSTASSIFDLSNEAEQLERALQENDVLSLSKILKLHHAKFPVRFQCGSIMEKCSFDSRSQRFSHGSQTHMERIDRRESLATDASDAPLIFRTSLHVAIQNGSMDVLRILLKYGIDPNIPNHCCCTVSRRNSMQQENAFPIGERRPSTEVPSQTYSTNLDIGSSLLGSCSTRVATTHQSRVLQRESLFQKSNKSETPLHREKNMTPKPKTEVLFDFSFNYGQDELMNLPTLYIAIVNGNKQAVQLLLEHGAKPNVQDRYGVTPLHLAVCADFYNPETVHNLLRNGAKINLQSFFGMSPCHLRPNLEKEQKEMIQTMLASGPLAKSTLDTFNMGTSQDSGASSSNSVTRFFKRLNSENRSSKLKDKRVTLVESAMESDLAERASSTSSYRSARSRLQSRFSITEDTETDISMVIIALFLRVFLFIPDFSFFLLLFLLVSSSSFLFSPRFLLFLVFSLFSPLSCFLLFLVFSSFLFSPLSCFLLFLVFFSSSLYLISSLPPYT</sequence>
<feature type="region of interest" description="Disordered" evidence="4">
    <location>
        <begin position="243"/>
        <end position="263"/>
    </location>
</feature>
<keyword evidence="2 3" id="KW-0040">ANK repeat</keyword>
<accession>A0A812CEV8</accession>
<dbReference type="PRINTS" id="PR01415">
    <property type="entry name" value="ANKYRIN"/>
</dbReference>
<dbReference type="PROSITE" id="PS50297">
    <property type="entry name" value="ANK_REP_REGION"/>
    <property type="match status" value="3"/>
</dbReference>
<feature type="repeat" description="ANK" evidence="3">
    <location>
        <begin position="317"/>
        <end position="351"/>
    </location>
</feature>
<evidence type="ECO:0000313" key="6">
    <source>
        <dbReference type="EMBL" id="CAE1261832.1"/>
    </source>
</evidence>
<feature type="transmembrane region" description="Helical" evidence="5">
    <location>
        <begin position="506"/>
        <end position="527"/>
    </location>
</feature>
<evidence type="ECO:0000256" key="2">
    <source>
        <dbReference type="ARBA" id="ARBA00023043"/>
    </source>
</evidence>
<dbReference type="PROSITE" id="PS50088">
    <property type="entry name" value="ANK_REPEAT"/>
    <property type="match status" value="3"/>
</dbReference>
<dbReference type="PANTHER" id="PTHR24198">
    <property type="entry name" value="ANKYRIN REPEAT AND PROTEIN KINASE DOMAIN-CONTAINING PROTEIN"/>
    <property type="match status" value="1"/>
</dbReference>
<dbReference type="InterPro" id="IPR002110">
    <property type="entry name" value="Ankyrin_rpt"/>
</dbReference>
<dbReference type="Pfam" id="PF12796">
    <property type="entry name" value="Ank_2"/>
    <property type="match status" value="1"/>
</dbReference>
<keyword evidence="5" id="KW-1133">Transmembrane helix</keyword>
<dbReference type="Proteomes" id="UP000597762">
    <property type="component" value="Unassembled WGS sequence"/>
</dbReference>
<keyword evidence="5" id="KW-0472">Membrane</keyword>
<dbReference type="SMART" id="SM00248">
    <property type="entry name" value="ANK"/>
    <property type="match status" value="3"/>
</dbReference>
<proteinExistence type="predicted"/>
<dbReference type="PANTHER" id="PTHR24198:SF165">
    <property type="entry name" value="ANKYRIN REPEAT-CONTAINING PROTEIN-RELATED"/>
    <property type="match status" value="1"/>
</dbReference>
<evidence type="ECO:0008006" key="8">
    <source>
        <dbReference type="Google" id="ProtNLM"/>
    </source>
</evidence>
<dbReference type="EMBL" id="CAHIKZ030001370">
    <property type="protein sequence ID" value="CAE1261832.1"/>
    <property type="molecule type" value="Genomic_DNA"/>
</dbReference>
<evidence type="ECO:0000256" key="3">
    <source>
        <dbReference type="PROSITE-ProRule" id="PRU00023"/>
    </source>
</evidence>
<evidence type="ECO:0000256" key="5">
    <source>
        <dbReference type="SAM" id="Phobius"/>
    </source>
</evidence>
<evidence type="ECO:0000256" key="4">
    <source>
        <dbReference type="SAM" id="MobiDB-lite"/>
    </source>
</evidence>
<feature type="compositionally biased region" description="Basic and acidic residues" evidence="4">
    <location>
        <begin position="250"/>
        <end position="263"/>
    </location>
</feature>